<keyword evidence="2" id="KW-0732">Signal</keyword>
<dbReference type="InterPro" id="IPR003423">
    <property type="entry name" value="OMP_efflux"/>
</dbReference>
<dbReference type="GO" id="GO:0009279">
    <property type="term" value="C:cell outer membrane"/>
    <property type="evidence" value="ECO:0007669"/>
    <property type="project" value="UniProtKB-SubCell"/>
</dbReference>
<keyword evidence="4" id="KW-1185">Reference proteome</keyword>
<comment type="subcellular location">
    <subcellularLocation>
        <location evidence="2">Cell outer membrane</location>
        <topology evidence="2">Lipid-anchor</topology>
    </subcellularLocation>
</comment>
<sequence>MKYTSILTLIALVLNGCAMGPKYVPPTVSVPSTWNHKLTSQHVKKDEAWWRNFQDPLLNELIEQNAVYNLDLKMAQARVNIARAQYAVAVAQLIPHAGLGASPPTGTGFDINQLIALTGNVDPDIFGKNRQLKQMAKANVQAEQADLEFALINLYSEIASSYLELREAQARNNLLAHNILSNKTTLDFIKSRYKAGYSNQLDMSQQDGLIETQAAELEQNKAVITTLLHKIELLTGNNPGVLAPKLLPPKPVPQITRTIHLGVPAELLRRRPDIRAAERRVAAAHANIRVAMSNLLPQITIGWLLGWQTQTIAGSILTARNLFTVQNPESTFYGTFTAPLFNVGLFNSIELRKREKIIAVVQYQIAVMRALHEVETQFEYLQNYKNSFHHLKRAVEQKHLVLKLARDAYHKSSTDFSTVLRAEEELNRIEFAYLQNRVRIQITQINLYKALGGNIIASG</sequence>
<dbReference type="Gene3D" id="1.20.1600.10">
    <property type="entry name" value="Outer membrane efflux proteins (OEP)"/>
    <property type="match status" value="1"/>
</dbReference>
<dbReference type="NCBIfam" id="TIGR01845">
    <property type="entry name" value="outer_NodT"/>
    <property type="match status" value="1"/>
</dbReference>
<evidence type="ECO:0000256" key="1">
    <source>
        <dbReference type="ARBA" id="ARBA00007613"/>
    </source>
</evidence>
<dbReference type="RefSeq" id="WP_031567444.1">
    <property type="nucleotide sequence ID" value="NZ_CAAAIS010000008.1"/>
</dbReference>
<evidence type="ECO:0000313" key="3">
    <source>
        <dbReference type="EMBL" id="STY28941.1"/>
    </source>
</evidence>
<dbReference type="EMBL" id="UGPB01000001">
    <property type="protein sequence ID" value="STY28941.1"/>
    <property type="molecule type" value="Genomic_DNA"/>
</dbReference>
<dbReference type="Pfam" id="PF02321">
    <property type="entry name" value="OEP"/>
    <property type="match status" value="2"/>
</dbReference>
<comment type="similarity">
    <text evidence="1 2">Belongs to the outer membrane factor (OMF) (TC 1.B.17) family.</text>
</comment>
<dbReference type="AlphaFoldDB" id="A0A378LY05"/>
<dbReference type="InterPro" id="IPR010131">
    <property type="entry name" value="MdtP/NodT-like"/>
</dbReference>
<keyword evidence="2" id="KW-0564">Palmitate</keyword>
<dbReference type="Proteomes" id="UP000255297">
    <property type="component" value="Unassembled WGS sequence"/>
</dbReference>
<dbReference type="SUPFAM" id="SSF56954">
    <property type="entry name" value="Outer membrane efflux proteins (OEP)"/>
    <property type="match status" value="1"/>
</dbReference>
<protein>
    <submittedName>
        <fullName evidence="3">Multidrug efflux MFS outer membrane protein</fullName>
    </submittedName>
</protein>
<keyword evidence="2" id="KW-0449">Lipoprotein</keyword>
<dbReference type="STRING" id="1122170.GCA_000701265_01901"/>
<feature type="signal peptide" evidence="2">
    <location>
        <begin position="1"/>
        <end position="18"/>
    </location>
</feature>
<evidence type="ECO:0000313" key="4">
    <source>
        <dbReference type="Proteomes" id="UP000255297"/>
    </source>
</evidence>
<dbReference type="GO" id="GO:0015562">
    <property type="term" value="F:efflux transmembrane transporter activity"/>
    <property type="evidence" value="ECO:0007669"/>
    <property type="project" value="InterPro"/>
</dbReference>
<accession>A0A378LY05</accession>
<reference evidence="3 4" key="1">
    <citation type="submission" date="2018-06" db="EMBL/GenBank/DDBJ databases">
        <authorList>
            <consortium name="Pathogen Informatics"/>
            <person name="Doyle S."/>
        </authorList>
    </citation>
    <scope>NUCLEOTIDE SEQUENCE [LARGE SCALE GENOMIC DNA]</scope>
    <source>
        <strain evidence="3 4">NCTC11532</strain>
    </source>
</reference>
<dbReference type="Gene3D" id="2.20.200.10">
    <property type="entry name" value="Outer membrane efflux proteins (OEP)"/>
    <property type="match status" value="1"/>
</dbReference>
<organism evidence="3 4">
    <name type="scientific">Legionella wadsworthii</name>
    <dbReference type="NCBI Taxonomy" id="28088"/>
    <lineage>
        <taxon>Bacteria</taxon>
        <taxon>Pseudomonadati</taxon>
        <taxon>Pseudomonadota</taxon>
        <taxon>Gammaproteobacteria</taxon>
        <taxon>Legionellales</taxon>
        <taxon>Legionellaceae</taxon>
        <taxon>Legionella</taxon>
    </lineage>
</organism>
<dbReference type="PANTHER" id="PTHR30203">
    <property type="entry name" value="OUTER MEMBRANE CATION EFFLUX PROTEIN"/>
    <property type="match status" value="1"/>
</dbReference>
<name>A0A378LY05_9GAMM</name>
<dbReference type="OrthoDB" id="9770517at2"/>
<gene>
    <name evidence="3" type="primary">oprM_1</name>
    <name evidence="3" type="ORF">NCTC11532_01118</name>
</gene>
<dbReference type="PANTHER" id="PTHR30203:SF31">
    <property type="entry name" value="RND EFFLUX SYSTEM, OUTER MEMBRANE LIPOPROTEIN, NODT"/>
    <property type="match status" value="1"/>
</dbReference>
<keyword evidence="2" id="KW-0472">Membrane</keyword>
<feature type="chain" id="PRO_5016483211" evidence="2">
    <location>
        <begin position="19"/>
        <end position="459"/>
    </location>
</feature>
<evidence type="ECO:0000256" key="2">
    <source>
        <dbReference type="RuleBase" id="RU362097"/>
    </source>
</evidence>
<keyword evidence="2" id="KW-0812">Transmembrane</keyword>
<keyword evidence="2" id="KW-1134">Transmembrane beta strand</keyword>
<proteinExistence type="inferred from homology"/>